<accession>Q8CBG8</accession>
<dbReference type="AlphaFoldDB" id="Q8CBG8"/>
<organism evidence="2">
    <name type="scientific">Mus musculus</name>
    <name type="common">Mouse</name>
    <dbReference type="NCBI Taxonomy" id="10090"/>
    <lineage>
        <taxon>Eukaryota</taxon>
        <taxon>Metazoa</taxon>
        <taxon>Chordata</taxon>
        <taxon>Craniata</taxon>
        <taxon>Vertebrata</taxon>
        <taxon>Euteleostomi</taxon>
        <taxon>Mammalia</taxon>
        <taxon>Eutheria</taxon>
        <taxon>Euarchontoglires</taxon>
        <taxon>Glires</taxon>
        <taxon>Rodentia</taxon>
        <taxon>Myomorpha</taxon>
        <taxon>Muroidea</taxon>
        <taxon>Muridae</taxon>
        <taxon>Murinae</taxon>
        <taxon>Mus</taxon>
        <taxon>Mus</taxon>
    </lineage>
</organism>
<feature type="region of interest" description="Disordered" evidence="1">
    <location>
        <begin position="12"/>
        <end position="43"/>
    </location>
</feature>
<evidence type="ECO:0000256" key="1">
    <source>
        <dbReference type="SAM" id="MobiDB-lite"/>
    </source>
</evidence>
<reference evidence="2" key="7">
    <citation type="journal article" date="2005" name="Science">
        <title>The Transcriptional Landscape of the Mammalian Genome.</title>
        <authorList>
            <consortium name="The FANTOM Consortium"/>
            <consortium name="Riken Genome Exploration Research Group and Genome Science Group (Genome Network Project Core Group)"/>
        </authorList>
    </citation>
    <scope>NUCLEOTIDE SEQUENCE</scope>
    <source>
        <strain evidence="2">C57BL/6J</strain>
        <tissue evidence="2">Cerebellum</tissue>
    </source>
</reference>
<reference evidence="2" key="8">
    <citation type="journal article" date="2005" name="Science">
        <title>Antisense Transcription in the Mammalian Transcriptome.</title>
        <authorList>
            <consortium name="RIKEN Genome Exploration Research Group and Genome Science Group (Genome Network Project Core Group) and the FANTOM Consortium"/>
        </authorList>
    </citation>
    <scope>NUCLEOTIDE SEQUENCE</scope>
    <source>
        <strain evidence="2">C57BL/6J</strain>
        <tissue evidence="2">Cerebellum</tissue>
    </source>
</reference>
<sequence length="108" mass="11136">MSLYWGMYGTTPPKTMAPAATQETSWCSGTRSHPKPSASIASTEAALPTSDIHLGQAPLGSLSPQADCHLHMAAAILRSQPPSRPGRGNKDKALTGAGPGRTCARPGV</sequence>
<reference evidence="2" key="3">
    <citation type="journal article" date="2000" name="Genome Res.">
        <title>RIKEN integrated sequence analysis (RISA) system--384-format sequencing pipeline with 384 multicapillary sequencer.</title>
        <authorList>
            <person name="Shibata K."/>
            <person name="Itoh M."/>
            <person name="Aizawa K."/>
            <person name="Nagaoka S."/>
            <person name="Sasaki N."/>
            <person name="Carninci P."/>
            <person name="Konno H."/>
            <person name="Akiyama J."/>
            <person name="Nishi K."/>
            <person name="Kitsunai T."/>
            <person name="Tashiro H."/>
            <person name="Itoh M."/>
            <person name="Sumi N."/>
            <person name="Ishii Y."/>
            <person name="Nakamura S."/>
            <person name="Hazama M."/>
            <person name="Nishine T."/>
            <person name="Harada A."/>
            <person name="Yamamoto R."/>
            <person name="Matsumoto H."/>
            <person name="Sakaguchi S."/>
            <person name="Ikegami T."/>
            <person name="Kashiwagi K."/>
            <person name="Fujiwake S."/>
            <person name="Inoue K."/>
            <person name="Togawa Y."/>
            <person name="Izawa M."/>
            <person name="Ohara E."/>
            <person name="Watahiki M."/>
            <person name="Yoneda Y."/>
            <person name="Ishikawa T."/>
            <person name="Ozawa K."/>
            <person name="Tanaka T."/>
            <person name="Matsuura S."/>
            <person name="Kawai J."/>
            <person name="Okazaki Y."/>
            <person name="Muramatsu M."/>
            <person name="Inoue Y."/>
            <person name="Kira A."/>
            <person name="Hayashizaki Y."/>
        </authorList>
    </citation>
    <scope>NUCLEOTIDE SEQUENCE</scope>
    <source>
        <strain evidence="2">C57BL/6J</strain>
        <tissue evidence="2">Cerebellum</tissue>
    </source>
</reference>
<reference evidence="2" key="1">
    <citation type="journal article" date="1999" name="Methods Enzymol.">
        <title>High-efficiency full-length cDNA cloning.</title>
        <authorList>
            <person name="Carninci P."/>
            <person name="Hayashizaki Y."/>
        </authorList>
    </citation>
    <scope>NUCLEOTIDE SEQUENCE</scope>
    <source>
        <strain evidence="2">C57BL/6J</strain>
        <tissue evidence="2">Cerebellum</tissue>
    </source>
</reference>
<reference evidence="2" key="2">
    <citation type="journal article" date="2000" name="Genome Res.">
        <title>Normalization and subtraction of cap-trapper-selected cDNAs to prepare full-length cDNA libraries for rapid discovery of new genes.</title>
        <authorList>
            <person name="Carninci P."/>
            <person name="Shibata Y."/>
            <person name="Hayatsu N."/>
            <person name="Sugahara Y."/>
            <person name="Shibata K."/>
            <person name="Itoh M."/>
            <person name="Konno H."/>
            <person name="Okazaki Y."/>
            <person name="Muramatsu M."/>
            <person name="Hayashizaki Y."/>
        </authorList>
    </citation>
    <scope>NUCLEOTIDE SEQUENCE</scope>
    <source>
        <strain evidence="2">C57BL/6J</strain>
        <tissue evidence="2">Cerebellum</tissue>
    </source>
</reference>
<feature type="region of interest" description="Disordered" evidence="1">
    <location>
        <begin position="78"/>
        <end position="108"/>
    </location>
</feature>
<dbReference type="EMBL" id="AK036053">
    <property type="protein sequence ID" value="BAC29289.1"/>
    <property type="molecule type" value="mRNA"/>
</dbReference>
<proteinExistence type="evidence at transcript level"/>
<protein>
    <submittedName>
        <fullName evidence="2">Uncharacterized protein</fullName>
    </submittedName>
</protein>
<name>Q8CBG8_MOUSE</name>
<reference evidence="2" key="6">
    <citation type="journal article" date="2002" name="Nature">
        <title>Analysis of the mouse transcriptome based on functional annotation of 60,770 full-length cDNAs.</title>
        <authorList>
            <consortium name="The FANTOM Consortium and the RIKEN Genome Exploration Research Group Phase I and II Team"/>
        </authorList>
    </citation>
    <scope>NUCLEOTIDE SEQUENCE</scope>
    <source>
        <strain evidence="2">C57BL/6J</strain>
        <tissue evidence="2">Cerebellum</tissue>
    </source>
</reference>
<feature type="compositionally biased region" description="Low complexity" evidence="1">
    <location>
        <begin position="12"/>
        <end position="21"/>
    </location>
</feature>
<evidence type="ECO:0000313" key="2">
    <source>
        <dbReference type="EMBL" id="BAC29289.1"/>
    </source>
</evidence>
<reference evidence="2" key="5">
    <citation type="submission" date="2001-07" db="EMBL/GenBank/DDBJ databases">
        <authorList>
            <person name="Adachi J."/>
            <person name="Aizawa K."/>
            <person name="Akimura T."/>
            <person name="Arakawa T."/>
            <person name="Bono H."/>
            <person name="Carninci P."/>
            <person name="Fukuda S."/>
            <person name="Furuno M."/>
            <person name="Hanagaki T."/>
            <person name="Hara A."/>
            <person name="Hashizume W."/>
            <person name="Hayashida K."/>
            <person name="Hayatsu N."/>
            <person name="Hiramoto K."/>
            <person name="Hiraoka T."/>
            <person name="Hirozane T."/>
            <person name="Hori F."/>
            <person name="Imotani K."/>
            <person name="Ishii Y."/>
            <person name="Itoh M."/>
            <person name="Kagawa I."/>
            <person name="Kasukawa T."/>
            <person name="Katoh H."/>
            <person name="Kawai J."/>
            <person name="Kojima Y."/>
            <person name="Kondo S."/>
            <person name="Konno H."/>
            <person name="Kouda M."/>
            <person name="Koya S."/>
            <person name="Kurihara C."/>
            <person name="Matsuyama T."/>
            <person name="Miyazaki A."/>
            <person name="Murata M."/>
            <person name="Nakamura M."/>
            <person name="Nishi K."/>
            <person name="Nomura K."/>
            <person name="Numazaki R."/>
            <person name="Ohno M."/>
            <person name="Ohsato N."/>
            <person name="Okazaki Y."/>
            <person name="Saito R."/>
            <person name="Saitoh H."/>
            <person name="Sakai C."/>
            <person name="Sakai K."/>
            <person name="Sakazume N."/>
            <person name="Sano H."/>
            <person name="Sasaki D."/>
            <person name="Shibata K."/>
            <person name="Shinagawa A."/>
            <person name="Shiraki T."/>
            <person name="Sogabe Y."/>
            <person name="Tagami M."/>
            <person name="Tagawa A."/>
            <person name="Takahashi F."/>
            <person name="Takaku-Akahira S."/>
            <person name="Takeda Y."/>
            <person name="Tanaka T."/>
            <person name="Tomaru A."/>
            <person name="Toya T."/>
            <person name="Yasunishi A."/>
            <person name="Muramatsu M."/>
            <person name="Hayashizaki Y."/>
        </authorList>
    </citation>
    <scope>NUCLEOTIDE SEQUENCE</scope>
    <source>
        <strain evidence="2">C57BL/6J</strain>
        <tissue evidence="2">Cerebellum</tissue>
    </source>
</reference>
<reference evidence="2" key="4">
    <citation type="journal article" date="2001" name="Nature">
        <title>Functional annotation of a full-length mouse cDNA collection.</title>
        <authorList>
            <consortium name="The RIKEN Genome Exploration Research Group Phase II Team and the FANTOM Consortium"/>
        </authorList>
    </citation>
    <scope>NUCLEOTIDE SEQUENCE</scope>
    <source>
        <strain evidence="2">C57BL/6J</strain>
        <tissue evidence="2">Cerebellum</tissue>
    </source>
</reference>
<feature type="compositionally biased region" description="Polar residues" evidence="1">
    <location>
        <begin position="22"/>
        <end position="31"/>
    </location>
</feature>